<comment type="caution">
    <text evidence="8">The sequence shown here is derived from an EMBL/GenBank/DDBJ whole genome shotgun (WGS) entry which is preliminary data.</text>
</comment>
<dbReference type="EMBL" id="JABAIL010000008">
    <property type="protein sequence ID" value="NLR93764.1"/>
    <property type="molecule type" value="Genomic_DNA"/>
</dbReference>
<dbReference type="SUPFAM" id="SSF103481">
    <property type="entry name" value="Multidrug resistance efflux transporter EmrE"/>
    <property type="match status" value="2"/>
</dbReference>
<dbReference type="InterPro" id="IPR050638">
    <property type="entry name" value="AA-Vitamin_Transporters"/>
</dbReference>
<feature type="transmembrane region" description="Helical" evidence="6">
    <location>
        <begin position="270"/>
        <end position="290"/>
    </location>
</feature>
<feature type="transmembrane region" description="Helical" evidence="6">
    <location>
        <begin position="36"/>
        <end position="54"/>
    </location>
</feature>
<feature type="transmembrane region" description="Helical" evidence="6">
    <location>
        <begin position="119"/>
        <end position="137"/>
    </location>
</feature>
<keyword evidence="4 6" id="KW-1133">Transmembrane helix</keyword>
<keyword evidence="5 6" id="KW-0472">Membrane</keyword>
<dbReference type="InterPro" id="IPR037185">
    <property type="entry name" value="EmrE-like"/>
</dbReference>
<evidence type="ECO:0000256" key="4">
    <source>
        <dbReference type="ARBA" id="ARBA00022989"/>
    </source>
</evidence>
<dbReference type="AlphaFoldDB" id="A0A7X8SP20"/>
<comment type="subcellular location">
    <subcellularLocation>
        <location evidence="1">Cell membrane</location>
        <topology evidence="1">Multi-pass membrane protein</topology>
    </subcellularLocation>
</comment>
<feature type="transmembrane region" description="Helical" evidence="6">
    <location>
        <begin position="152"/>
        <end position="169"/>
    </location>
</feature>
<keyword evidence="2" id="KW-1003">Cell membrane</keyword>
<feature type="domain" description="EamA" evidence="7">
    <location>
        <begin position="151"/>
        <end position="284"/>
    </location>
</feature>
<feature type="domain" description="EamA" evidence="7">
    <location>
        <begin position="4"/>
        <end position="136"/>
    </location>
</feature>
<dbReference type="Pfam" id="PF00892">
    <property type="entry name" value="EamA"/>
    <property type="match status" value="2"/>
</dbReference>
<evidence type="ECO:0000256" key="1">
    <source>
        <dbReference type="ARBA" id="ARBA00004651"/>
    </source>
</evidence>
<evidence type="ECO:0000256" key="5">
    <source>
        <dbReference type="ARBA" id="ARBA00023136"/>
    </source>
</evidence>
<dbReference type="GO" id="GO:0005886">
    <property type="term" value="C:plasma membrane"/>
    <property type="evidence" value="ECO:0007669"/>
    <property type="project" value="UniProtKB-SubCell"/>
</dbReference>
<keyword evidence="9" id="KW-1185">Reference proteome</keyword>
<evidence type="ECO:0000256" key="2">
    <source>
        <dbReference type="ARBA" id="ARBA00022475"/>
    </source>
</evidence>
<evidence type="ECO:0000313" key="8">
    <source>
        <dbReference type="EMBL" id="NLR93764.1"/>
    </source>
</evidence>
<proteinExistence type="predicted"/>
<dbReference type="PANTHER" id="PTHR32322">
    <property type="entry name" value="INNER MEMBRANE TRANSPORTER"/>
    <property type="match status" value="1"/>
</dbReference>
<evidence type="ECO:0000259" key="7">
    <source>
        <dbReference type="Pfam" id="PF00892"/>
    </source>
</evidence>
<evidence type="ECO:0000256" key="6">
    <source>
        <dbReference type="SAM" id="Phobius"/>
    </source>
</evidence>
<evidence type="ECO:0000313" key="9">
    <source>
        <dbReference type="Proteomes" id="UP000585050"/>
    </source>
</evidence>
<gene>
    <name evidence="8" type="ORF">HGP29_21365</name>
</gene>
<feature type="transmembrane region" description="Helical" evidence="6">
    <location>
        <begin position="92"/>
        <end position="112"/>
    </location>
</feature>
<keyword evidence="3 6" id="KW-0812">Transmembrane</keyword>
<feature type="transmembrane region" description="Helical" evidence="6">
    <location>
        <begin position="213"/>
        <end position="232"/>
    </location>
</feature>
<feature type="transmembrane region" description="Helical" evidence="6">
    <location>
        <begin position="7"/>
        <end position="30"/>
    </location>
</feature>
<reference evidence="8 9" key="1">
    <citation type="submission" date="2020-04" db="EMBL/GenBank/DDBJ databases">
        <title>Flammeovirga sp. SR4, a novel species isolated from seawater.</title>
        <authorList>
            <person name="Wang X."/>
        </authorList>
    </citation>
    <scope>NUCLEOTIDE SEQUENCE [LARGE SCALE GENOMIC DNA]</scope>
    <source>
        <strain evidence="8 9">SR4</strain>
    </source>
</reference>
<feature type="transmembrane region" description="Helical" evidence="6">
    <location>
        <begin position="244"/>
        <end position="264"/>
    </location>
</feature>
<protein>
    <submittedName>
        <fullName evidence="8">DMT family transporter</fullName>
    </submittedName>
</protein>
<feature type="transmembrane region" description="Helical" evidence="6">
    <location>
        <begin position="181"/>
        <end position="201"/>
    </location>
</feature>
<evidence type="ECO:0000256" key="3">
    <source>
        <dbReference type="ARBA" id="ARBA00022692"/>
    </source>
</evidence>
<dbReference type="InterPro" id="IPR000620">
    <property type="entry name" value="EamA_dom"/>
</dbReference>
<organism evidence="8 9">
    <name type="scientific">Flammeovirga agarivorans</name>
    <dbReference type="NCBI Taxonomy" id="2726742"/>
    <lineage>
        <taxon>Bacteria</taxon>
        <taxon>Pseudomonadati</taxon>
        <taxon>Bacteroidota</taxon>
        <taxon>Cytophagia</taxon>
        <taxon>Cytophagales</taxon>
        <taxon>Flammeovirgaceae</taxon>
        <taxon>Flammeovirga</taxon>
    </lineage>
</organism>
<feature type="transmembrane region" description="Helical" evidence="6">
    <location>
        <begin position="66"/>
        <end position="86"/>
    </location>
</feature>
<name>A0A7X8SP20_9BACT</name>
<dbReference type="RefSeq" id="WP_168884478.1">
    <property type="nucleotide sequence ID" value="NZ_JABAIL010000008.1"/>
</dbReference>
<sequence length="297" mass="33761">MMRASFYLIFSTLMWGLNFHLLKIMLSSVHFLEAGFWRYFLGTLALGLLGHRSLNSFKWKIPQLKGIAIVGVLGLFSFNLFLFMGMQYTNPINASLIMSLNPLATLLLAYFFSNSVIKYYQLLGGVIGIFGVIFLISKGDVFHLQALQFSKGDTYIFIAMLLSSCYPIWIKKYVSNISSPVFTFASHLICFIAFMIVSPLFSHFQPFNYSIRFWQATLLFGIFGTAITYDKWNKAVLIIGAENAAVYMNLIPLFTTIFAVVLGAEIYTYHYISGGLILTGLLITQIPMLIQRYFFNH</sequence>
<accession>A0A7X8SP20</accession>
<dbReference type="PANTHER" id="PTHR32322:SF18">
    <property type="entry name" value="S-ADENOSYLMETHIONINE_S-ADENOSYLHOMOCYSTEINE TRANSPORTER"/>
    <property type="match status" value="1"/>
</dbReference>
<dbReference type="Proteomes" id="UP000585050">
    <property type="component" value="Unassembled WGS sequence"/>
</dbReference>